<keyword evidence="1" id="KW-0808">Transferase</keyword>
<evidence type="ECO:0000256" key="4">
    <source>
        <dbReference type="ARBA" id="ARBA00022759"/>
    </source>
</evidence>
<dbReference type="EMBL" id="CAJNOK010001656">
    <property type="protein sequence ID" value="CAF0823414.1"/>
    <property type="molecule type" value="Genomic_DNA"/>
</dbReference>
<evidence type="ECO:0000313" key="14">
    <source>
        <dbReference type="Proteomes" id="UP000663829"/>
    </source>
</evidence>
<dbReference type="EMBL" id="CAJOBA010001656">
    <property type="protein sequence ID" value="CAF3607777.1"/>
    <property type="molecule type" value="Genomic_DNA"/>
</dbReference>
<dbReference type="EMBL" id="CAJOBC010086547">
    <property type="protein sequence ID" value="CAF4345466.1"/>
    <property type="molecule type" value="Genomic_DNA"/>
</dbReference>
<dbReference type="PANTHER" id="PTHR37984:SF5">
    <property type="entry name" value="PROTEIN NYNRIN-LIKE"/>
    <property type="match status" value="1"/>
</dbReference>
<evidence type="ECO:0000313" key="11">
    <source>
        <dbReference type="EMBL" id="CAF3607719.1"/>
    </source>
</evidence>
<evidence type="ECO:0000256" key="5">
    <source>
        <dbReference type="ARBA" id="ARBA00022801"/>
    </source>
</evidence>
<keyword evidence="5" id="KW-0378">Hydrolase</keyword>
<dbReference type="Proteomes" id="UP000677228">
    <property type="component" value="Unassembled WGS sequence"/>
</dbReference>
<dbReference type="Gene3D" id="3.10.10.10">
    <property type="entry name" value="HIV Type 1 Reverse Transcriptase, subunit A, domain 1"/>
    <property type="match status" value="1"/>
</dbReference>
<dbReference type="Proteomes" id="UP000681722">
    <property type="component" value="Unassembled WGS sequence"/>
</dbReference>
<dbReference type="EMBL" id="CAJNOK010001656">
    <property type="protein sequence ID" value="CAF0823357.1"/>
    <property type="molecule type" value="Genomic_DNA"/>
</dbReference>
<accession>A0A815RQX9</accession>
<protein>
    <recommendedName>
        <fullName evidence="7">Reverse transcriptase domain-containing protein</fullName>
    </recommendedName>
</protein>
<dbReference type="Proteomes" id="UP000663829">
    <property type="component" value="Unassembled WGS sequence"/>
</dbReference>
<evidence type="ECO:0000313" key="12">
    <source>
        <dbReference type="EMBL" id="CAF3607777.1"/>
    </source>
</evidence>
<dbReference type="PANTHER" id="PTHR37984">
    <property type="entry name" value="PROTEIN CBG26694"/>
    <property type="match status" value="1"/>
</dbReference>
<keyword evidence="14" id="KW-1185">Reference proteome</keyword>
<dbReference type="CDD" id="cd01647">
    <property type="entry name" value="RT_LTR"/>
    <property type="match status" value="1"/>
</dbReference>
<proteinExistence type="predicted"/>
<evidence type="ECO:0000256" key="3">
    <source>
        <dbReference type="ARBA" id="ARBA00022722"/>
    </source>
</evidence>
<dbReference type="Pfam" id="PF00078">
    <property type="entry name" value="RVT_1"/>
    <property type="match status" value="1"/>
</dbReference>
<dbReference type="FunFam" id="3.10.20.370:FF:000001">
    <property type="entry name" value="Retrovirus-related Pol polyprotein from transposon 17.6-like protein"/>
    <property type="match status" value="1"/>
</dbReference>
<dbReference type="InterPro" id="IPR043502">
    <property type="entry name" value="DNA/RNA_pol_sf"/>
</dbReference>
<dbReference type="EMBL" id="CAJNOQ010021064">
    <property type="protein sequence ID" value="CAF1480112.1"/>
    <property type="molecule type" value="Genomic_DNA"/>
</dbReference>
<dbReference type="CDD" id="cd09274">
    <property type="entry name" value="RNase_HI_RT_Ty3"/>
    <property type="match status" value="1"/>
</dbReference>
<dbReference type="Proteomes" id="UP000682733">
    <property type="component" value="Unassembled WGS sequence"/>
</dbReference>
<dbReference type="InterPro" id="IPR050951">
    <property type="entry name" value="Retrovirus_Pol_polyprotein"/>
</dbReference>
<evidence type="ECO:0000313" key="8">
    <source>
        <dbReference type="EMBL" id="CAF0823357.1"/>
    </source>
</evidence>
<evidence type="ECO:0000256" key="2">
    <source>
        <dbReference type="ARBA" id="ARBA00022695"/>
    </source>
</evidence>
<dbReference type="SUPFAM" id="SSF56672">
    <property type="entry name" value="DNA/RNA polymerases"/>
    <property type="match status" value="1"/>
</dbReference>
<dbReference type="Gene3D" id="3.30.70.270">
    <property type="match status" value="2"/>
</dbReference>
<dbReference type="AlphaFoldDB" id="A0A815RQX9"/>
<comment type="caution">
    <text evidence="10">The sequence shown here is derived from an EMBL/GenBank/DDBJ whole genome shotgun (WGS) entry which is preliminary data.</text>
</comment>
<sequence length="488" mass="56641">MSKQREDALYEILMDLMKDGLISKAKAPYAAPALLTPKPDGTWRFVVDYKKLNNVTIEDQFPLPNMEQTVQRLGDGYKIFTKLDLKSGFWQIPIKEQDRPKTAFITSFGLFQFNVLPQVLMNSPPTFQRVMSTVLQTCRSYCQVYLDDIVVFSRSIEEHVQHLYQVLECLLQNNLKLNPPKCTIAQPKIDYLGHTITETTVTPLNDKINAILRLKEPRTLEEANHFLGAIAWYRKFIPKFAEIAAPIHAVTNLTKKNRHKFKWQEQQSNSFYELQEKLTTAPLLLQFPNDKYPLILSTDASNKGIGGVLRQEIDGKVYNIYYHSQVITKTERNYDTIEKEALAIWRCFERMRTYIIGRPIIIYTDHCPLYHMMEKNVKNKRVDRISLLLQEYNIQQVIHIKGRHNCLPDYLSRNPIQEEDELMNTDYRLKINARTSAVVEVTTRSAAKAQKTLTVQPTTINNSNLDIDDEKIAPLIDHFDITQLRTSE</sequence>
<evidence type="ECO:0000256" key="1">
    <source>
        <dbReference type="ARBA" id="ARBA00022679"/>
    </source>
</evidence>
<dbReference type="InterPro" id="IPR043128">
    <property type="entry name" value="Rev_trsase/Diguanyl_cyclase"/>
</dbReference>
<dbReference type="EMBL" id="CAJOBA010001656">
    <property type="protein sequence ID" value="CAF3607719.1"/>
    <property type="molecule type" value="Genomic_DNA"/>
</dbReference>
<reference evidence="10" key="1">
    <citation type="submission" date="2021-02" db="EMBL/GenBank/DDBJ databases">
        <authorList>
            <person name="Nowell W R."/>
        </authorList>
    </citation>
    <scope>NUCLEOTIDE SEQUENCE</scope>
</reference>
<dbReference type="PROSITE" id="PS50878">
    <property type="entry name" value="RT_POL"/>
    <property type="match status" value="1"/>
</dbReference>
<dbReference type="InterPro" id="IPR000477">
    <property type="entry name" value="RT_dom"/>
</dbReference>
<evidence type="ECO:0000313" key="9">
    <source>
        <dbReference type="EMBL" id="CAF0823414.1"/>
    </source>
</evidence>
<dbReference type="OrthoDB" id="420169at2759"/>
<evidence type="ECO:0000313" key="10">
    <source>
        <dbReference type="EMBL" id="CAF1480112.1"/>
    </source>
</evidence>
<gene>
    <name evidence="10" type="ORF">GPM918_LOCUS35805</name>
    <name evidence="8" type="ORF">OVA965_LOCUS5764</name>
    <name evidence="9" type="ORF">OVA965_LOCUS5767</name>
    <name evidence="13" type="ORF">SRO942_LOCUS36532</name>
    <name evidence="11" type="ORF">TMI583_LOCUS5761</name>
    <name evidence="12" type="ORF">TMI583_LOCUS5764</name>
</gene>
<name>A0A815RQX9_9BILA</name>
<dbReference type="Pfam" id="PF17917">
    <property type="entry name" value="RT_RNaseH"/>
    <property type="match status" value="1"/>
</dbReference>
<dbReference type="GO" id="GO:0016787">
    <property type="term" value="F:hydrolase activity"/>
    <property type="evidence" value="ECO:0007669"/>
    <property type="project" value="UniProtKB-KW"/>
</dbReference>
<dbReference type="Gene3D" id="3.10.20.370">
    <property type="match status" value="1"/>
</dbReference>
<feature type="domain" description="Reverse transcriptase" evidence="7">
    <location>
        <begin position="17"/>
        <end position="196"/>
    </location>
</feature>
<keyword evidence="2" id="KW-0548">Nucleotidyltransferase</keyword>
<dbReference type="GO" id="GO:0004519">
    <property type="term" value="F:endonuclease activity"/>
    <property type="evidence" value="ECO:0007669"/>
    <property type="project" value="UniProtKB-KW"/>
</dbReference>
<organism evidence="10 14">
    <name type="scientific">Didymodactylos carnosus</name>
    <dbReference type="NCBI Taxonomy" id="1234261"/>
    <lineage>
        <taxon>Eukaryota</taxon>
        <taxon>Metazoa</taxon>
        <taxon>Spiralia</taxon>
        <taxon>Gnathifera</taxon>
        <taxon>Rotifera</taxon>
        <taxon>Eurotatoria</taxon>
        <taxon>Bdelloidea</taxon>
        <taxon>Philodinida</taxon>
        <taxon>Philodinidae</taxon>
        <taxon>Didymodactylos</taxon>
    </lineage>
</organism>
<keyword evidence="6" id="KW-0695">RNA-directed DNA polymerase</keyword>
<keyword evidence="3" id="KW-0540">Nuclease</keyword>
<evidence type="ECO:0000313" key="13">
    <source>
        <dbReference type="EMBL" id="CAF4345466.1"/>
    </source>
</evidence>
<evidence type="ECO:0000259" key="7">
    <source>
        <dbReference type="PROSITE" id="PS50878"/>
    </source>
</evidence>
<dbReference type="GO" id="GO:0003964">
    <property type="term" value="F:RNA-directed DNA polymerase activity"/>
    <property type="evidence" value="ECO:0007669"/>
    <property type="project" value="UniProtKB-KW"/>
</dbReference>
<dbReference type="FunFam" id="3.30.70.270:FF:000020">
    <property type="entry name" value="Transposon Tf2-6 polyprotein-like Protein"/>
    <property type="match status" value="1"/>
</dbReference>
<dbReference type="InterPro" id="IPR041373">
    <property type="entry name" value="RT_RNaseH"/>
</dbReference>
<keyword evidence="4" id="KW-0255">Endonuclease</keyword>
<evidence type="ECO:0000256" key="6">
    <source>
        <dbReference type="ARBA" id="ARBA00022918"/>
    </source>
</evidence>